<gene>
    <name evidence="1" type="ORF">EJB06_00720</name>
</gene>
<dbReference type="Proteomes" id="UP000278085">
    <property type="component" value="Unassembled WGS sequence"/>
</dbReference>
<comment type="caution">
    <text evidence="1">The sequence shown here is derived from an EMBL/GenBank/DDBJ whole genome shotgun (WGS) entry which is preliminary data.</text>
</comment>
<evidence type="ECO:0008006" key="3">
    <source>
        <dbReference type="Google" id="ProtNLM"/>
    </source>
</evidence>
<keyword evidence="2" id="KW-1185">Reference proteome</keyword>
<reference evidence="1 2" key="1">
    <citation type="submission" date="2018-12" db="EMBL/GenBank/DDBJ databases">
        <authorList>
            <person name="Yang E."/>
        </authorList>
    </citation>
    <scope>NUCLEOTIDE SEQUENCE [LARGE SCALE GENOMIC DNA]</scope>
    <source>
        <strain evidence="1 2">SOD</strain>
    </source>
</reference>
<sequence>MNMTIAGLLSLLALAGCDWKEREARQRQEELDRTFTATSYNYTRYILHQIAFKDSALPFKIDNAPSGGSTYRVNGSEETLDNGEKITRSASTCCFMWSGPLDKPGRVRLVWLVIHNLGYYDAEPEGYEAPSRNNPRGGRWCQAIVDIRPAAGPDRPDMVAFHFLADGSVQAQLANEMTAKPLASSEVKRHSAPMPEGQVCRQEIDNPWYGIPPKPHRE</sequence>
<dbReference type="RefSeq" id="WP_126072077.1">
    <property type="nucleotide sequence ID" value="NZ_CP051166.1"/>
</dbReference>
<evidence type="ECO:0000313" key="2">
    <source>
        <dbReference type="Proteomes" id="UP000278085"/>
    </source>
</evidence>
<protein>
    <recommendedName>
        <fullName evidence="3">DUF3304 domain-containing protein</fullName>
    </recommendedName>
</protein>
<accession>A0A430HT11</accession>
<dbReference type="OrthoDB" id="8705533at2"/>
<name>A0A430HT11_9BURK</name>
<organism evidence="1 2">
    <name type="scientific">Massilia atriviolacea</name>
    <dbReference type="NCBI Taxonomy" id="2495579"/>
    <lineage>
        <taxon>Bacteria</taxon>
        <taxon>Pseudomonadati</taxon>
        <taxon>Pseudomonadota</taxon>
        <taxon>Betaproteobacteria</taxon>
        <taxon>Burkholderiales</taxon>
        <taxon>Oxalobacteraceae</taxon>
        <taxon>Telluria group</taxon>
        <taxon>Massilia</taxon>
    </lineage>
</organism>
<evidence type="ECO:0000313" key="1">
    <source>
        <dbReference type="EMBL" id="RSZ60693.1"/>
    </source>
</evidence>
<dbReference type="EMBL" id="RXLQ01000001">
    <property type="protein sequence ID" value="RSZ60693.1"/>
    <property type="molecule type" value="Genomic_DNA"/>
</dbReference>
<dbReference type="AlphaFoldDB" id="A0A430HT11"/>
<proteinExistence type="predicted"/>